<organism evidence="2 4">
    <name type="scientific">Jannaschia seohaensis</name>
    <dbReference type="NCBI Taxonomy" id="475081"/>
    <lineage>
        <taxon>Bacteria</taxon>
        <taxon>Pseudomonadati</taxon>
        <taxon>Pseudomonadota</taxon>
        <taxon>Alphaproteobacteria</taxon>
        <taxon>Rhodobacterales</taxon>
        <taxon>Roseobacteraceae</taxon>
        <taxon>Jannaschia</taxon>
    </lineage>
</organism>
<dbReference type="Proteomes" id="UP000251571">
    <property type="component" value="Unassembled WGS sequence"/>
</dbReference>
<dbReference type="EMBL" id="UETC01000002">
    <property type="protein sequence ID" value="SSA41396.1"/>
    <property type="molecule type" value="Genomic_DNA"/>
</dbReference>
<reference evidence="1 3" key="2">
    <citation type="submission" date="2018-03" db="EMBL/GenBank/DDBJ databases">
        <title>Genomic Encyclopedia of Archaeal and Bacterial Type Strains, Phase II (KMG-II): from individual species to whole genera.</title>
        <authorList>
            <person name="Goeker M."/>
        </authorList>
    </citation>
    <scope>NUCLEOTIDE SEQUENCE [LARGE SCALE GENOMIC DNA]</scope>
    <source>
        <strain evidence="1 3">DSM 25227</strain>
    </source>
</reference>
<keyword evidence="3" id="KW-1185">Reference proteome</keyword>
<evidence type="ECO:0000313" key="3">
    <source>
        <dbReference type="Proteomes" id="UP000245839"/>
    </source>
</evidence>
<dbReference type="AlphaFoldDB" id="A0A2Y9ABS4"/>
<evidence type="ECO:0000313" key="2">
    <source>
        <dbReference type="EMBL" id="SSA41396.1"/>
    </source>
</evidence>
<dbReference type="RefSeq" id="WP_109563348.1">
    <property type="nucleotide sequence ID" value="NZ_QGDJ01000002.1"/>
</dbReference>
<dbReference type="EMBL" id="QGDJ01000002">
    <property type="protein sequence ID" value="PWJ20986.1"/>
    <property type="molecule type" value="Genomic_DNA"/>
</dbReference>
<name>A0A2Y9ABS4_9RHOB</name>
<evidence type="ECO:0000313" key="4">
    <source>
        <dbReference type="Proteomes" id="UP000251571"/>
    </source>
</evidence>
<proteinExistence type="predicted"/>
<dbReference type="Proteomes" id="UP000245839">
    <property type="component" value="Unassembled WGS sequence"/>
</dbReference>
<reference evidence="2 4" key="1">
    <citation type="submission" date="2016-10" db="EMBL/GenBank/DDBJ databases">
        <authorList>
            <person name="Cai Z."/>
        </authorList>
    </citation>
    <scope>NUCLEOTIDE SEQUENCE [LARGE SCALE GENOMIC DNA]</scope>
    <source>
        <strain evidence="2 4">DSM 25227</strain>
    </source>
</reference>
<sequence length="134" mass="13829">MLGVAIGALAGPAAAQHVSECDTPLASARNVDWSDPTRTFANDRVRLVALDSGAEEGPGRLLVTFPDPDGEREGCRLISAEDGIGYGGFSLRRAAARYGGQHALSIGVPATDAAGDPVLIEFVVDWAAGTVEIP</sequence>
<accession>A0A2Y9ABS4</accession>
<dbReference type="OrthoDB" id="7862810at2"/>
<protein>
    <submittedName>
        <fullName evidence="2">Uncharacterized protein</fullName>
    </submittedName>
</protein>
<gene>
    <name evidence="1" type="ORF">BCF38_102233</name>
    <name evidence="2" type="ORF">SAMN05421539_102233</name>
</gene>
<evidence type="ECO:0000313" key="1">
    <source>
        <dbReference type="EMBL" id="PWJ20986.1"/>
    </source>
</evidence>